<dbReference type="InterPro" id="IPR053230">
    <property type="entry name" value="Trans_reg_galc"/>
</dbReference>
<dbReference type="AlphaFoldDB" id="A0A8H6ADU3"/>
<comment type="caution">
    <text evidence="1">The sequence shown here is derived from an EMBL/GenBank/DDBJ whole genome shotgun (WGS) entry which is preliminary data.</text>
</comment>
<reference evidence="1 2" key="1">
    <citation type="submission" date="2019-04" db="EMBL/GenBank/DDBJ databases">
        <title>Aspergillus burnettii sp. nov., novel species from soil in southeast Queensland.</title>
        <authorList>
            <person name="Gilchrist C.L.M."/>
            <person name="Pitt J.I."/>
            <person name="Lange L."/>
            <person name="Lacey H.J."/>
            <person name="Vuong D."/>
            <person name="Midgley D.J."/>
            <person name="Greenfield P."/>
            <person name="Bradbury M."/>
            <person name="Lacey E."/>
            <person name="Busk P.K."/>
            <person name="Pilgaard B."/>
            <person name="Chooi Y.H."/>
            <person name="Piggott A.M."/>
        </authorList>
    </citation>
    <scope>NUCLEOTIDE SEQUENCE [LARGE SCALE GENOMIC DNA]</scope>
    <source>
        <strain evidence="1 2">FRR 5400</strain>
    </source>
</reference>
<evidence type="ECO:0000313" key="2">
    <source>
        <dbReference type="Proteomes" id="UP000541154"/>
    </source>
</evidence>
<organism evidence="1 2">
    <name type="scientific">Petromyces alliaceus</name>
    <name type="common">Aspergillus alliaceus</name>
    <dbReference type="NCBI Taxonomy" id="209559"/>
    <lineage>
        <taxon>Eukaryota</taxon>
        <taxon>Fungi</taxon>
        <taxon>Dikarya</taxon>
        <taxon>Ascomycota</taxon>
        <taxon>Pezizomycotina</taxon>
        <taxon>Eurotiomycetes</taxon>
        <taxon>Eurotiomycetidae</taxon>
        <taxon>Eurotiales</taxon>
        <taxon>Aspergillaceae</taxon>
        <taxon>Aspergillus</taxon>
        <taxon>Aspergillus subgen. Circumdati</taxon>
    </lineage>
</organism>
<dbReference type="Proteomes" id="UP000541154">
    <property type="component" value="Unassembled WGS sequence"/>
</dbReference>
<sequence length="113" mass="12739">MAAMCVDLAGQMLDLLPDSPEPSWVYHVSPWWCVLHFLMQSTAVLLTELLLLAKAGTIHQRTIAEKVSKVTRWLAVMSSKDTSFQRAQLVCRDLLSQNTMELDIGAYTEDDKN</sequence>
<name>A0A8H6ADU3_PETAA</name>
<keyword evidence="2" id="KW-1185">Reference proteome</keyword>
<proteinExistence type="predicted"/>
<dbReference type="EMBL" id="SPNV01000006">
    <property type="protein sequence ID" value="KAF5866677.1"/>
    <property type="molecule type" value="Genomic_DNA"/>
</dbReference>
<gene>
    <name evidence="1" type="ORF">ETB97_010772</name>
</gene>
<dbReference type="PANTHER" id="PTHR47654:SF1">
    <property type="entry name" value="ZN(II)2CYS6 TRANSCRIPTION FACTOR (EUROFUNG)"/>
    <property type="match status" value="1"/>
</dbReference>
<evidence type="ECO:0000313" key="1">
    <source>
        <dbReference type="EMBL" id="KAF5866677.1"/>
    </source>
</evidence>
<accession>A0A8H6ADU3</accession>
<dbReference type="PANTHER" id="PTHR47654">
    <property type="entry name" value="ZN(II)2CYS6 TRANSCRIPTION FACTOR (EUROFUNG)-RELATED"/>
    <property type="match status" value="1"/>
</dbReference>
<protein>
    <submittedName>
        <fullName evidence="1">Uncharacterized protein</fullName>
    </submittedName>
</protein>